<evidence type="ECO:0000313" key="4">
    <source>
        <dbReference type="Proteomes" id="UP000198848"/>
    </source>
</evidence>
<evidence type="ECO:0000313" key="3">
    <source>
        <dbReference type="EMBL" id="SDQ32964.1"/>
    </source>
</evidence>
<keyword evidence="4" id="KW-1185">Reference proteome</keyword>
<feature type="domain" description="Pyrrolo-quinoline quinone repeat" evidence="2">
    <location>
        <begin position="60"/>
        <end position="186"/>
    </location>
</feature>
<dbReference type="Gene3D" id="2.40.10.480">
    <property type="match status" value="1"/>
</dbReference>
<dbReference type="InterPro" id="IPR015943">
    <property type="entry name" value="WD40/YVTN_repeat-like_dom_sf"/>
</dbReference>
<dbReference type="InterPro" id="IPR018391">
    <property type="entry name" value="PQQ_b-propeller_rpt"/>
</dbReference>
<accession>A0A1H0ZZQ7</accession>
<dbReference type="PANTHER" id="PTHR34512">
    <property type="entry name" value="CELL SURFACE PROTEIN"/>
    <property type="match status" value="1"/>
</dbReference>
<dbReference type="PROSITE" id="PS51257">
    <property type="entry name" value="PROKAR_LIPOPROTEIN"/>
    <property type="match status" value="1"/>
</dbReference>
<dbReference type="InterPro" id="IPR002372">
    <property type="entry name" value="PQQ_rpt_dom"/>
</dbReference>
<dbReference type="STRING" id="1095778.SAMN04489842_0504"/>
<dbReference type="SMART" id="SM00564">
    <property type="entry name" value="PQQ"/>
    <property type="match status" value="6"/>
</dbReference>
<dbReference type="Gene3D" id="2.140.10.10">
    <property type="entry name" value="Quinoprotein alcohol dehydrogenase-like superfamily"/>
    <property type="match status" value="1"/>
</dbReference>
<dbReference type="Pfam" id="PF13360">
    <property type="entry name" value="PQQ_2"/>
    <property type="match status" value="3"/>
</dbReference>
<protein>
    <submittedName>
        <fullName evidence="3">Outer membrane protein assembly factor BamB, contains PQQ-like beta-propeller repeat</fullName>
    </submittedName>
</protein>
<name>A0A1H0ZZQ7_NATTX</name>
<dbReference type="EMBL" id="FNLC01000001">
    <property type="protein sequence ID" value="SDQ32964.1"/>
    <property type="molecule type" value="Genomic_DNA"/>
</dbReference>
<evidence type="ECO:0000259" key="2">
    <source>
        <dbReference type="Pfam" id="PF13360"/>
    </source>
</evidence>
<dbReference type="OrthoDB" id="145878at2157"/>
<proteinExistence type="predicted"/>
<dbReference type="InterPro" id="IPR011047">
    <property type="entry name" value="Quinoprotein_ADH-like_sf"/>
</dbReference>
<dbReference type="AlphaFoldDB" id="A0A1H0ZZQ7"/>
<dbReference type="SUPFAM" id="SSF50998">
    <property type="entry name" value="Quinoprotein alcohol dehydrogenase-like"/>
    <property type="match status" value="1"/>
</dbReference>
<feature type="region of interest" description="Disordered" evidence="1">
    <location>
        <begin position="38"/>
        <end position="57"/>
    </location>
</feature>
<dbReference type="RefSeq" id="WP_090376856.1">
    <property type="nucleotide sequence ID" value="NZ_FNLC01000001.1"/>
</dbReference>
<dbReference type="PANTHER" id="PTHR34512:SF30">
    <property type="entry name" value="OUTER MEMBRANE PROTEIN ASSEMBLY FACTOR BAMB"/>
    <property type="match status" value="1"/>
</dbReference>
<feature type="domain" description="Pyrrolo-quinoline quinone repeat" evidence="2">
    <location>
        <begin position="197"/>
        <end position="282"/>
    </location>
</feature>
<sequence>MPSRRAVLATLAAGGLGTIAGCLGDEDPVTGRWPRAGYDDTNTGFVPESDGPGSSLTTSWRADVPRGNAYVHSTPVLVDERLYVCHPAVEDDGSQHVVVRVLDAATGETLERFTVTEYDESTSEFLYRDSLVAADGSLSVLAFDGLHSFTLEGDRRWHCPIDGVPNGSNLVSGQPVVAGDTVFVSTASITRGTETSEGVYAVDDETGDVRWRYDVPDSLEYGWTYSPAVTDDTVYVSLLGERVVALEAATGELEWETDVPATGPPTVADGRVFVPGETDDDRLSFVAALDAATGDERWRRTGDGDRSGRQLAVADGTVYAREGLEAFVARDAETGEQRWRQSESGYPTGTRPVVTDDLLYVGTGGGRDRQNGVAVLDPDTGEELEFASIQSNVTERAPFAVADDRLFVSALGEVVALEPCTREIAGRCLY</sequence>
<dbReference type="Proteomes" id="UP000198848">
    <property type="component" value="Unassembled WGS sequence"/>
</dbReference>
<organism evidence="3 4">
    <name type="scientific">Natronobacterium texcoconense</name>
    <dbReference type="NCBI Taxonomy" id="1095778"/>
    <lineage>
        <taxon>Archaea</taxon>
        <taxon>Methanobacteriati</taxon>
        <taxon>Methanobacteriota</taxon>
        <taxon>Stenosarchaea group</taxon>
        <taxon>Halobacteria</taxon>
        <taxon>Halobacteriales</taxon>
        <taxon>Natrialbaceae</taxon>
        <taxon>Natronobacterium</taxon>
    </lineage>
</organism>
<evidence type="ECO:0000256" key="1">
    <source>
        <dbReference type="SAM" id="MobiDB-lite"/>
    </source>
</evidence>
<gene>
    <name evidence="3" type="ORF">SAMN04489842_0504</name>
</gene>
<dbReference type="Gene3D" id="2.130.10.10">
    <property type="entry name" value="YVTN repeat-like/Quinoprotein amine dehydrogenase"/>
    <property type="match status" value="1"/>
</dbReference>
<reference evidence="4" key="1">
    <citation type="submission" date="2016-10" db="EMBL/GenBank/DDBJ databases">
        <authorList>
            <person name="Varghese N."/>
            <person name="Submissions S."/>
        </authorList>
    </citation>
    <scope>NUCLEOTIDE SEQUENCE [LARGE SCALE GENOMIC DNA]</scope>
    <source>
        <strain evidence="4">DSM 24767</strain>
    </source>
</reference>
<feature type="domain" description="Pyrrolo-quinoline quinone repeat" evidence="2">
    <location>
        <begin position="286"/>
        <end position="383"/>
    </location>
</feature>